<feature type="domain" description="Peptidase M14" evidence="12">
    <location>
        <begin position="834"/>
        <end position="1098"/>
    </location>
</feature>
<feature type="domain" description="Peptidase M14" evidence="12">
    <location>
        <begin position="35"/>
        <end position="334"/>
    </location>
</feature>
<dbReference type="InterPro" id="IPR057246">
    <property type="entry name" value="CARBOXYPEPT_ZN_1"/>
</dbReference>
<reference evidence="13" key="1">
    <citation type="submission" date="2022-03" db="EMBL/GenBank/DDBJ databases">
        <authorList>
            <person name="Martin H S."/>
        </authorList>
    </citation>
    <scope>NUCLEOTIDE SEQUENCE</scope>
</reference>
<keyword evidence="6" id="KW-0862">Zinc</keyword>
<evidence type="ECO:0000256" key="3">
    <source>
        <dbReference type="ARBA" id="ARBA00022645"/>
    </source>
</evidence>
<evidence type="ECO:0000256" key="2">
    <source>
        <dbReference type="ARBA" id="ARBA00005988"/>
    </source>
</evidence>
<dbReference type="CDD" id="cd03868">
    <property type="entry name" value="M14_CPD_I"/>
    <property type="match status" value="1"/>
</dbReference>
<feature type="region of interest" description="Disordered" evidence="9">
    <location>
        <begin position="157"/>
        <end position="176"/>
    </location>
</feature>
<evidence type="ECO:0000256" key="10">
    <source>
        <dbReference type="SAM" id="Phobius"/>
    </source>
</evidence>
<keyword evidence="3" id="KW-0645">Protease</keyword>
<dbReference type="Gene3D" id="3.40.630.10">
    <property type="entry name" value="Zn peptidases"/>
    <property type="match status" value="3"/>
</dbReference>
<keyword evidence="7" id="KW-0325">Glycoprotein</keyword>
<dbReference type="PROSITE" id="PS00132">
    <property type="entry name" value="CARBOXYPEPT_ZN_1"/>
    <property type="match status" value="2"/>
</dbReference>
<evidence type="ECO:0000256" key="6">
    <source>
        <dbReference type="ARBA" id="ARBA00022833"/>
    </source>
</evidence>
<feature type="domain" description="Peptidase M14" evidence="12">
    <location>
        <begin position="440"/>
        <end position="733"/>
    </location>
</feature>
<proteinExistence type="inferred from homology"/>
<dbReference type="PROSITE" id="PS00133">
    <property type="entry name" value="CARBOXYPEPT_ZN_2"/>
    <property type="match status" value="2"/>
</dbReference>
<keyword evidence="4" id="KW-0479">Metal-binding</keyword>
<dbReference type="Proteomes" id="UP000837857">
    <property type="component" value="Chromosome 20"/>
</dbReference>
<keyword evidence="10" id="KW-1133">Transmembrane helix</keyword>
<evidence type="ECO:0000256" key="9">
    <source>
        <dbReference type="SAM" id="MobiDB-lite"/>
    </source>
</evidence>
<keyword evidence="14" id="KW-1185">Reference proteome</keyword>
<dbReference type="InterPro" id="IPR057247">
    <property type="entry name" value="CARBOXYPEPT_ZN_2"/>
</dbReference>
<dbReference type="SMART" id="SM00631">
    <property type="entry name" value="Zn_pept"/>
    <property type="match status" value="2"/>
</dbReference>
<feature type="compositionally biased region" description="Basic and acidic residues" evidence="9">
    <location>
        <begin position="549"/>
        <end position="559"/>
    </location>
</feature>
<dbReference type="Pfam" id="PF13620">
    <property type="entry name" value="CarboxypepD_reg"/>
    <property type="match status" value="2"/>
</dbReference>
<feature type="transmembrane region" description="Helical" evidence="10">
    <location>
        <begin position="1312"/>
        <end position="1335"/>
    </location>
</feature>
<keyword evidence="10" id="KW-0812">Transmembrane</keyword>
<comment type="similarity">
    <text evidence="2 8">Belongs to the peptidase M14 family.</text>
</comment>
<dbReference type="SUPFAM" id="SSF49464">
    <property type="entry name" value="Carboxypeptidase regulatory domain-like"/>
    <property type="match status" value="4"/>
</dbReference>
<evidence type="ECO:0000256" key="4">
    <source>
        <dbReference type="ARBA" id="ARBA00022723"/>
    </source>
</evidence>
<feature type="active site" description="Proton donor/acceptor" evidence="8">
    <location>
        <position position="304"/>
    </location>
</feature>
<dbReference type="InterPro" id="IPR008969">
    <property type="entry name" value="CarboxyPept-like_regulatory"/>
</dbReference>
<dbReference type="InterPro" id="IPR000834">
    <property type="entry name" value="Peptidase_M14"/>
</dbReference>
<gene>
    <name evidence="13" type="ORF">IPOD504_LOCUS8365</name>
</gene>
<evidence type="ECO:0000256" key="7">
    <source>
        <dbReference type="ARBA" id="ARBA00023180"/>
    </source>
</evidence>
<keyword evidence="11" id="KW-0732">Signal</keyword>
<dbReference type="CDD" id="cd11308">
    <property type="entry name" value="Peptidase_M14NE-CP-C_like"/>
    <property type="match status" value="2"/>
</dbReference>
<dbReference type="Gene3D" id="2.60.40.1120">
    <property type="entry name" value="Carboxypeptidase-like, regulatory domain"/>
    <property type="match status" value="4"/>
</dbReference>
<dbReference type="SUPFAM" id="SSF53187">
    <property type="entry name" value="Zn-dependent exopeptidases"/>
    <property type="match status" value="3"/>
</dbReference>
<dbReference type="CDD" id="cd03858">
    <property type="entry name" value="M14_CP_N-E_like"/>
    <property type="match status" value="1"/>
</dbReference>
<feature type="region of interest" description="Disordered" evidence="9">
    <location>
        <begin position="545"/>
        <end position="571"/>
    </location>
</feature>
<evidence type="ECO:0000313" key="14">
    <source>
        <dbReference type="Proteomes" id="UP000837857"/>
    </source>
</evidence>
<feature type="chain" id="PRO_5046100454" description="Peptidase M14 domain-containing protein" evidence="11">
    <location>
        <begin position="22"/>
        <end position="1407"/>
    </location>
</feature>
<feature type="non-terminal residue" evidence="13">
    <location>
        <position position="1407"/>
    </location>
</feature>
<keyword evidence="3" id="KW-0121">Carboxypeptidase</keyword>
<comment type="caution">
    <text evidence="8">Lacks conserved residue(s) required for the propagation of feature annotation.</text>
</comment>
<dbReference type="EMBL" id="OW152832">
    <property type="protein sequence ID" value="CAH2052747.1"/>
    <property type="molecule type" value="Genomic_DNA"/>
</dbReference>
<evidence type="ECO:0000256" key="1">
    <source>
        <dbReference type="ARBA" id="ARBA00001947"/>
    </source>
</evidence>
<feature type="active site" description="Proton donor/acceptor" evidence="8">
    <location>
        <position position="703"/>
    </location>
</feature>
<evidence type="ECO:0000313" key="13">
    <source>
        <dbReference type="EMBL" id="CAH2052747.1"/>
    </source>
</evidence>
<feature type="region of interest" description="Disordered" evidence="9">
    <location>
        <begin position="1123"/>
        <end position="1142"/>
    </location>
</feature>
<comment type="cofactor">
    <cofactor evidence="1">
        <name>Zn(2+)</name>
        <dbReference type="ChEBI" id="CHEBI:29105"/>
    </cofactor>
</comment>
<sequence length="1407" mass="157375">MSLLFYKFILLFTLLIKESSLRSVEDEETFLKAPQYTHYDDLVKSFDELETTYPELAKVYSIGKSVEGRRLLVLQISESVKNEHPERPAFKYVANMHGDESIGRELMVYLGKYLLMNYGKNDRVTRLVNTTDIHLMPSLNPDGFEASKEGECESLQESAGRNNAKGVDLNRDFPDQFDRNRSNEEAYLFGGRQPETAALMRWVLGKQFVLSGNLHGGAVVASYPYDDSSTGKDCCEESRSPDNELFKHLATVYASQHVDMKRGNVCPPDNFDGGVTNGAFWYSVQGGMQDFNYVHSNCFEVTFELSCCKYPRAVQLPEFWKANKEPLLAFMEQTHIGVSGFVLDEDGLPVKGAEILVDGIAHPVKSTEHGAYWRLLLPGDYNVTARAAGYTPPKPVMVTVEEGSPATVNFTVHRRPRSITVERNRHPRHEIDGIPPADFAHHNYTAMEAYLRGLQESYPHIARLTSIGRSVEGRELYVLEVTRDPGRHIPGKPEFKYVANMHGNEVVGREMLLLLAKYLCQQYTSGDERIQRMLNTTRIHLLPSMNPDGYEKSKERDFSSLKGRPNAHNVDLNRNFPDQFGPTQDNAVAEPETRAVMNWSMSIPFVLSANLHGGALVANYPYDGSPDMESGAEYLTPDNPVFVHLAHVYSNAHRKMHLGQPCKNVPDEKFPDGITNGAKWYVLAGGMQDWSYLHTSDMELTLELGCYKFPPAEDLPTYWEDNREALLQFIEQVHLGVHGFVHSHIGHPLAGASVAVAGIRHSVRTWADGGFWRLLRPGDYNVTAAKDGYESVTESVRVPENGSVSVNFTLMVDDPQHWSSAYDFRVLENIVNTRYHSPVEMYAELSELENRYPDVAEFKAGDALRTSALHRLELTDQIGSPEETKFRIALISNLYGSQPLGQELLLNFARHLATAYTIGEPVHQRLLRNAVLHFIPNIDPLYKKLLKEYDGSDKCDLEPLEEEFGDRVYDHLTGKDLDPLSNYTREKAFVDMLVQEDYDLVVEFASGTEGVAYPELSKEIYELFARRFQESRTPSDRYSCPELEVDPKHGNLVDLVGERYGVPVVAVGLSCCKMPAPQAIGWVWRDSLRGLMDLVKVANTGVKGFIKNEDGLPLRDATLSLVGRGSGGGGGSGGSGGSGRHFRVSRNRAHYRALLPAGDYRVLARCHGYQDQQVTWRVVEGVVKEKPVVMRRVNAEHLPAPEDRLPLPEDPNTVYVTGLALDAGSSPLAGARLVAHSLAPPRPLADATSDAVGRFVLPLPVTATGRELLLSATADGYVTATRHVTVNSEGNVTPNVLFKLEKDDTVLGMPRLVFVMVAGVVGVALVGMGAWCCGWRQRAIDERRSYLFSQLPPDDDKRPLCSDASYDLLQKPYYDDDEMPPSDTDSEDEIVLLRSDREWKPLEQEED</sequence>
<feature type="signal peptide" evidence="11">
    <location>
        <begin position="1"/>
        <end position="21"/>
    </location>
</feature>
<evidence type="ECO:0000256" key="5">
    <source>
        <dbReference type="ARBA" id="ARBA00022801"/>
    </source>
</evidence>
<dbReference type="Pfam" id="PF00246">
    <property type="entry name" value="Peptidase_M14"/>
    <property type="match status" value="3"/>
</dbReference>
<dbReference type="PANTHER" id="PTHR11532:SF62">
    <property type="entry name" value="CARBOXYPEPTIDASE D"/>
    <property type="match status" value="1"/>
</dbReference>
<feature type="compositionally biased region" description="Gly residues" evidence="9">
    <location>
        <begin position="1124"/>
        <end position="1139"/>
    </location>
</feature>
<keyword evidence="5" id="KW-0378">Hydrolase</keyword>
<name>A0ABN8IC56_9NEOP</name>
<dbReference type="PROSITE" id="PS52035">
    <property type="entry name" value="PEPTIDASE_M14"/>
    <property type="match status" value="3"/>
</dbReference>
<keyword evidence="10" id="KW-0472">Membrane</keyword>
<accession>A0ABN8IC56</accession>
<evidence type="ECO:0000256" key="11">
    <source>
        <dbReference type="SAM" id="SignalP"/>
    </source>
</evidence>
<evidence type="ECO:0000256" key="8">
    <source>
        <dbReference type="PROSITE-ProRule" id="PRU01379"/>
    </source>
</evidence>
<dbReference type="PANTHER" id="PTHR11532">
    <property type="entry name" value="PROTEASE M14 CARBOXYPEPTIDASE"/>
    <property type="match status" value="1"/>
</dbReference>
<dbReference type="InterPro" id="IPR050753">
    <property type="entry name" value="Peptidase_M14_domain"/>
</dbReference>
<dbReference type="PRINTS" id="PR00765">
    <property type="entry name" value="CRBOXYPTASEA"/>
</dbReference>
<evidence type="ECO:0000259" key="12">
    <source>
        <dbReference type="PROSITE" id="PS52035"/>
    </source>
</evidence>
<organism evidence="13 14">
    <name type="scientific">Iphiclides podalirius</name>
    <name type="common">scarce swallowtail</name>
    <dbReference type="NCBI Taxonomy" id="110791"/>
    <lineage>
        <taxon>Eukaryota</taxon>
        <taxon>Metazoa</taxon>
        <taxon>Ecdysozoa</taxon>
        <taxon>Arthropoda</taxon>
        <taxon>Hexapoda</taxon>
        <taxon>Insecta</taxon>
        <taxon>Pterygota</taxon>
        <taxon>Neoptera</taxon>
        <taxon>Endopterygota</taxon>
        <taxon>Lepidoptera</taxon>
        <taxon>Glossata</taxon>
        <taxon>Ditrysia</taxon>
        <taxon>Papilionoidea</taxon>
        <taxon>Papilionidae</taxon>
        <taxon>Papilioninae</taxon>
        <taxon>Iphiclides</taxon>
    </lineage>
</organism>
<protein>
    <recommendedName>
        <fullName evidence="12">Peptidase M14 domain-containing protein</fullName>
    </recommendedName>
</protein>